<evidence type="ECO:0000313" key="2">
    <source>
        <dbReference type="Proteomes" id="UP000002620"/>
    </source>
</evidence>
<name>C9RCC3_AMMDK</name>
<dbReference type="AlphaFoldDB" id="C9RCC3"/>
<gene>
    <name evidence="1" type="ordered locus">Adeg_0755</name>
</gene>
<evidence type="ECO:0000313" key="1">
    <source>
        <dbReference type="EMBL" id="ACX51900.1"/>
    </source>
</evidence>
<reference evidence="1 2" key="1">
    <citation type="submission" date="2009-10" db="EMBL/GenBank/DDBJ databases">
        <title>Complete sequence of chromosome of Ammonifex degensii KC4.</title>
        <authorList>
            <consortium name="US DOE Joint Genome Institute"/>
            <person name="Kerfeld C."/>
            <person name="Goodner B."/>
            <person name="Huber H."/>
            <person name="Stetter K."/>
            <person name="Lucas S."/>
            <person name="Copeland A."/>
            <person name="Lapidus A."/>
            <person name="Glavina del Rio T."/>
            <person name="Dalin E."/>
            <person name="Tice H."/>
            <person name="Bruce D."/>
            <person name="Goodwin L."/>
            <person name="Pitluck S."/>
            <person name="Saunders E."/>
            <person name="Brettin T."/>
            <person name="Detter J.C."/>
            <person name="Han C."/>
            <person name="Larimer F."/>
            <person name="Land M."/>
            <person name="Hauser L."/>
            <person name="Kyrpides N."/>
            <person name="Ovchinnikova G."/>
            <person name="Richardson P."/>
        </authorList>
    </citation>
    <scope>NUCLEOTIDE SEQUENCE [LARGE SCALE GENOMIC DNA]</scope>
    <source>
        <strain evidence="2">DSM 10501 / KC4</strain>
    </source>
</reference>
<accession>C9RCC3</accession>
<organism evidence="1 2">
    <name type="scientific">Ammonifex degensii (strain DSM 10501 / KC4)</name>
    <dbReference type="NCBI Taxonomy" id="429009"/>
    <lineage>
        <taxon>Bacteria</taxon>
        <taxon>Bacillati</taxon>
        <taxon>Bacillota</taxon>
        <taxon>Clostridia</taxon>
        <taxon>Thermoanaerobacterales</taxon>
        <taxon>Thermoanaerobacteraceae</taxon>
        <taxon>Ammonifex</taxon>
    </lineage>
</organism>
<dbReference type="eggNOG" id="ENOG502ZQUS">
    <property type="taxonomic scope" value="Bacteria"/>
</dbReference>
<protein>
    <submittedName>
        <fullName evidence="1">Uncharacterized protein</fullName>
    </submittedName>
</protein>
<keyword evidence="2" id="KW-1185">Reference proteome</keyword>
<dbReference type="HOGENOM" id="CLU_2476524_0_0_9"/>
<sequence>MRGGAKKVYRLARGLRQMGFALCERQPRKLKLVVERSVEVAAGTFRSLPRVVAAVEEAGEGALARELRRTIREALGQLAREFGVEET</sequence>
<dbReference type="RefSeq" id="WP_015738778.1">
    <property type="nucleotide sequence ID" value="NC_013385.1"/>
</dbReference>
<dbReference type="KEGG" id="adg:Adeg_0755"/>
<dbReference type="EMBL" id="CP001785">
    <property type="protein sequence ID" value="ACX51900.1"/>
    <property type="molecule type" value="Genomic_DNA"/>
</dbReference>
<dbReference type="Proteomes" id="UP000002620">
    <property type="component" value="Chromosome"/>
</dbReference>
<proteinExistence type="predicted"/>